<dbReference type="EMBL" id="RIBY02000113">
    <property type="protein sequence ID" value="KAH9845220.1"/>
    <property type="molecule type" value="Genomic_DNA"/>
</dbReference>
<reference evidence="1 2" key="1">
    <citation type="journal article" date="2018" name="IMA Fungus">
        <title>IMA Genome-F 10: Nine draft genome sequences of Claviceps purpurea s.lat., including C. arundinis, C. humidiphila, and C. cf. spartinae, pseudomolecules for the pitch canker pathogen Fusarium circinatum, draft genome of Davidsoniella eucalypti, Grosmannia galeiformis, Quambalaria eucalypti, and Teratosphaeria destructans.</title>
        <authorList>
            <person name="Wingfield B.D."/>
            <person name="Liu M."/>
            <person name="Nguyen H.D."/>
            <person name="Lane F.A."/>
            <person name="Morgan S.W."/>
            <person name="De Vos L."/>
            <person name="Wilken P.M."/>
            <person name="Duong T.A."/>
            <person name="Aylward J."/>
            <person name="Coetzee M.P."/>
            <person name="Dadej K."/>
            <person name="De Beer Z.W."/>
            <person name="Findlay W."/>
            <person name="Havenga M."/>
            <person name="Kolarik M."/>
            <person name="Menzies J.G."/>
            <person name="Naidoo K."/>
            <person name="Pochopski O."/>
            <person name="Shoukouhi P."/>
            <person name="Santana Q.C."/>
            <person name="Seifert K.A."/>
            <person name="Soal N."/>
            <person name="Steenkamp E.T."/>
            <person name="Tatham C.T."/>
            <person name="van der Nest M.A."/>
            <person name="Wingfield M.J."/>
        </authorList>
    </citation>
    <scope>NUCLEOTIDE SEQUENCE [LARGE SCALE GENOMIC DNA]</scope>
    <source>
        <strain evidence="1">CMW44962</strain>
    </source>
</reference>
<comment type="caution">
    <text evidence="1">The sequence shown here is derived from an EMBL/GenBank/DDBJ whole genome shotgun (WGS) entry which is preliminary data.</text>
</comment>
<name>A0A9W7T0H4_9PEZI</name>
<protein>
    <submittedName>
        <fullName evidence="1">Uncharacterized protein</fullName>
    </submittedName>
</protein>
<organism evidence="1 2">
    <name type="scientific">Teratosphaeria destructans</name>
    <dbReference type="NCBI Taxonomy" id="418781"/>
    <lineage>
        <taxon>Eukaryota</taxon>
        <taxon>Fungi</taxon>
        <taxon>Dikarya</taxon>
        <taxon>Ascomycota</taxon>
        <taxon>Pezizomycotina</taxon>
        <taxon>Dothideomycetes</taxon>
        <taxon>Dothideomycetidae</taxon>
        <taxon>Mycosphaerellales</taxon>
        <taxon>Teratosphaeriaceae</taxon>
        <taxon>Teratosphaeria</taxon>
    </lineage>
</organism>
<dbReference type="Proteomes" id="UP001138500">
    <property type="component" value="Unassembled WGS sequence"/>
</dbReference>
<sequence>MTSVGTKNSTVARVMQALQQKSETNSAQLERINANIVRVSPATDTVVDELEHGTDPEAKLDPGLKRIEKMEDDVEKQCQTDLADLKKQEQEDKAAWERWKRPWLAAAPL</sequence>
<evidence type="ECO:0000313" key="1">
    <source>
        <dbReference type="EMBL" id="KAH9845220.1"/>
    </source>
</evidence>
<proteinExistence type="predicted"/>
<keyword evidence="2" id="KW-1185">Reference proteome</keyword>
<accession>A0A9W7T0H4</accession>
<evidence type="ECO:0000313" key="2">
    <source>
        <dbReference type="Proteomes" id="UP001138500"/>
    </source>
</evidence>
<reference evidence="1 2" key="2">
    <citation type="journal article" date="2021" name="Curr. Genet.">
        <title>Genetic response to nitrogen starvation in the aggressive Eucalyptus foliar pathogen Teratosphaeria destructans.</title>
        <authorList>
            <person name="Havenga M."/>
            <person name="Wingfield B.D."/>
            <person name="Wingfield M.J."/>
            <person name="Dreyer L.L."/>
            <person name="Roets F."/>
            <person name="Aylward J."/>
        </authorList>
    </citation>
    <scope>NUCLEOTIDE SEQUENCE [LARGE SCALE GENOMIC DNA]</scope>
    <source>
        <strain evidence="1">CMW44962</strain>
    </source>
</reference>
<dbReference type="AlphaFoldDB" id="A0A9W7T0H4"/>
<gene>
    <name evidence="1" type="ORF">Tdes44962_MAKER01230</name>
</gene>